<dbReference type="SUPFAM" id="SSF52821">
    <property type="entry name" value="Rhodanese/Cell cycle control phosphatase"/>
    <property type="match status" value="1"/>
</dbReference>
<evidence type="ECO:0000313" key="2">
    <source>
        <dbReference type="EMBL" id="QWF71601.1"/>
    </source>
</evidence>
<dbReference type="EMBL" id="CP073754">
    <property type="protein sequence ID" value="QWF71601.1"/>
    <property type="molecule type" value="Genomic_DNA"/>
</dbReference>
<keyword evidence="3" id="KW-1185">Reference proteome</keyword>
<sequence length="137" mass="15155">MALNSLVLLFLSFFSPWLAAVELGLLSPEQLQVMQQEQHALVVDVRTAPEWHNTGIIPDSVTLQSFNAEGKFDGPQWLSALQKLKARPDQPVILVCRSGNRSAKVGQFLLEQGVPNVYHLQNGIQGWIKSGHAVKSE</sequence>
<dbReference type="PROSITE" id="PS50206">
    <property type="entry name" value="RHODANESE_3"/>
    <property type="match status" value="1"/>
</dbReference>
<dbReference type="Proteomes" id="UP000676649">
    <property type="component" value="Chromosome"/>
</dbReference>
<gene>
    <name evidence="2" type="ORF">KEF85_03735</name>
</gene>
<dbReference type="InterPro" id="IPR001763">
    <property type="entry name" value="Rhodanese-like_dom"/>
</dbReference>
<dbReference type="RefSeq" id="WP_215583383.1">
    <property type="nucleotide sequence ID" value="NZ_CP073754.1"/>
</dbReference>
<dbReference type="SMART" id="SM00450">
    <property type="entry name" value="RHOD"/>
    <property type="match status" value="1"/>
</dbReference>
<dbReference type="AlphaFoldDB" id="A0A975RAU5"/>
<dbReference type="PANTHER" id="PTHR44086">
    <property type="entry name" value="THIOSULFATE SULFURTRANSFERASE RDL2, MITOCHONDRIAL-RELATED"/>
    <property type="match status" value="1"/>
</dbReference>
<dbReference type="Pfam" id="PF00581">
    <property type="entry name" value="Rhodanese"/>
    <property type="match status" value="1"/>
</dbReference>
<proteinExistence type="predicted"/>
<organism evidence="2 3">
    <name type="scientific">Methylomonas paludis</name>
    <dbReference type="NCBI Taxonomy" id="1173101"/>
    <lineage>
        <taxon>Bacteria</taxon>
        <taxon>Pseudomonadati</taxon>
        <taxon>Pseudomonadota</taxon>
        <taxon>Gammaproteobacteria</taxon>
        <taxon>Methylococcales</taxon>
        <taxon>Methylococcaceae</taxon>
        <taxon>Methylomonas</taxon>
    </lineage>
</organism>
<protein>
    <submittedName>
        <fullName evidence="2">Rhodanese-like domain-containing protein</fullName>
    </submittedName>
</protein>
<evidence type="ECO:0000313" key="3">
    <source>
        <dbReference type="Proteomes" id="UP000676649"/>
    </source>
</evidence>
<reference evidence="2" key="1">
    <citation type="submission" date="2021-04" db="EMBL/GenBank/DDBJ databases">
        <title>Draft genome sequence data of methanotrophic Methylovulum sp. strain S1L and Methylomonas sp. strain S2AM isolated from boreal lake water columns.</title>
        <authorList>
            <person name="Rissanen A.J."/>
            <person name="Mangayil R."/>
            <person name="Svenning M.M."/>
            <person name="Khanongnuch R."/>
        </authorList>
    </citation>
    <scope>NUCLEOTIDE SEQUENCE</scope>
    <source>
        <strain evidence="2">S2AM</strain>
    </source>
</reference>
<dbReference type="PANTHER" id="PTHR44086:SF10">
    <property type="entry name" value="THIOSULFATE SULFURTRANSFERASE_RHODANESE-LIKE DOMAIN-CONTAINING PROTEIN 3"/>
    <property type="match status" value="1"/>
</dbReference>
<dbReference type="CDD" id="cd00158">
    <property type="entry name" value="RHOD"/>
    <property type="match status" value="1"/>
</dbReference>
<dbReference type="Gene3D" id="3.40.250.10">
    <property type="entry name" value="Rhodanese-like domain"/>
    <property type="match status" value="1"/>
</dbReference>
<dbReference type="GO" id="GO:0004792">
    <property type="term" value="F:thiosulfate-cyanide sulfurtransferase activity"/>
    <property type="evidence" value="ECO:0007669"/>
    <property type="project" value="TreeGrafter"/>
</dbReference>
<name>A0A975RAU5_9GAMM</name>
<evidence type="ECO:0000259" key="1">
    <source>
        <dbReference type="PROSITE" id="PS50206"/>
    </source>
</evidence>
<feature type="domain" description="Rhodanese" evidence="1">
    <location>
        <begin position="36"/>
        <end position="136"/>
    </location>
</feature>
<dbReference type="KEGG" id="mpad:KEF85_03735"/>
<accession>A0A975RAU5</accession>
<dbReference type="InterPro" id="IPR036873">
    <property type="entry name" value="Rhodanese-like_dom_sf"/>
</dbReference>